<evidence type="ECO:0000313" key="2">
    <source>
        <dbReference type="EMBL" id="TKC34399.1"/>
    </source>
</evidence>
<sequence>MPFQILTSIGSPKIQSQNPPVGGSTVGFETIKKIWLKKINDKNTFAATFMSEQGDRGSSGPDSQGGPEGAVRRPASKELTAAERRVSELHAAASAAGRLNFVDPATGYMRSIFLSVIKYERQVEMGDKAKWVKIQLPVKGSDHAAAADEAIVRSLCRALVLTLLGQAGRLLPLIECAAAKLVNAIVLILEKI</sequence>
<dbReference type="Proteomes" id="UP000308365">
    <property type="component" value="Unassembled WGS sequence"/>
</dbReference>
<proteinExistence type="predicted"/>
<dbReference type="EMBL" id="RWIC01001892">
    <property type="protein sequence ID" value="TKC34399.1"/>
    <property type="molecule type" value="Genomic_DNA"/>
</dbReference>
<name>A0A4U1EE32_MONMO</name>
<dbReference type="AlphaFoldDB" id="A0A4U1EE32"/>
<accession>A0A4U1EE32</accession>
<evidence type="ECO:0000313" key="3">
    <source>
        <dbReference type="Proteomes" id="UP000308365"/>
    </source>
</evidence>
<comment type="caution">
    <text evidence="2">The sequence shown here is derived from an EMBL/GenBank/DDBJ whole genome shotgun (WGS) entry which is preliminary data.</text>
</comment>
<evidence type="ECO:0000256" key="1">
    <source>
        <dbReference type="SAM" id="MobiDB-lite"/>
    </source>
</evidence>
<protein>
    <submittedName>
        <fullName evidence="2">Uncharacterized protein</fullName>
    </submittedName>
</protein>
<organism evidence="2 3">
    <name type="scientific">Monodon monoceros</name>
    <name type="common">Narwhal</name>
    <name type="synonym">Ceratodon monodon</name>
    <dbReference type="NCBI Taxonomy" id="40151"/>
    <lineage>
        <taxon>Eukaryota</taxon>
        <taxon>Metazoa</taxon>
        <taxon>Chordata</taxon>
        <taxon>Craniata</taxon>
        <taxon>Vertebrata</taxon>
        <taxon>Euteleostomi</taxon>
        <taxon>Mammalia</taxon>
        <taxon>Eutheria</taxon>
        <taxon>Laurasiatheria</taxon>
        <taxon>Artiodactyla</taxon>
        <taxon>Whippomorpha</taxon>
        <taxon>Cetacea</taxon>
        <taxon>Odontoceti</taxon>
        <taxon>Monodontidae</taxon>
        <taxon>Monodon</taxon>
    </lineage>
</organism>
<reference evidence="3" key="1">
    <citation type="journal article" date="2019" name="IScience">
        <title>Narwhal Genome Reveals Long-Term Low Genetic Diversity despite Current Large Abundance Size.</title>
        <authorList>
            <person name="Westbury M.V."/>
            <person name="Petersen B."/>
            <person name="Garde E."/>
            <person name="Heide-Jorgensen M.P."/>
            <person name="Lorenzen E.D."/>
        </authorList>
    </citation>
    <scope>NUCLEOTIDE SEQUENCE [LARGE SCALE GENOMIC DNA]</scope>
</reference>
<gene>
    <name evidence="2" type="ORF">EI555_020296</name>
</gene>
<feature type="region of interest" description="Disordered" evidence="1">
    <location>
        <begin position="51"/>
        <end position="77"/>
    </location>
</feature>